<accession>A0A8T1YVG1</accession>
<keyword evidence="2" id="KW-1185">Reference proteome</keyword>
<evidence type="ECO:0000313" key="1">
    <source>
        <dbReference type="EMBL" id="KAG7550123.1"/>
    </source>
</evidence>
<sequence length="32" mass="3505">LLQSKSKSPSGFSLRLCARTRSGFFSSISRLS</sequence>
<protein>
    <submittedName>
        <fullName evidence="1">Uncharacterized protein</fullName>
    </submittedName>
</protein>
<dbReference type="Proteomes" id="UP000694240">
    <property type="component" value="Chromosome 11"/>
</dbReference>
<organism evidence="1 2">
    <name type="scientific">Arabidopsis thaliana x Arabidopsis arenosa</name>
    <dbReference type="NCBI Taxonomy" id="1240361"/>
    <lineage>
        <taxon>Eukaryota</taxon>
        <taxon>Viridiplantae</taxon>
        <taxon>Streptophyta</taxon>
        <taxon>Embryophyta</taxon>
        <taxon>Tracheophyta</taxon>
        <taxon>Spermatophyta</taxon>
        <taxon>Magnoliopsida</taxon>
        <taxon>eudicotyledons</taxon>
        <taxon>Gunneridae</taxon>
        <taxon>Pentapetalae</taxon>
        <taxon>rosids</taxon>
        <taxon>malvids</taxon>
        <taxon>Brassicales</taxon>
        <taxon>Brassicaceae</taxon>
        <taxon>Camelineae</taxon>
        <taxon>Arabidopsis</taxon>
    </lineage>
</organism>
<feature type="non-terminal residue" evidence="1">
    <location>
        <position position="1"/>
    </location>
</feature>
<dbReference type="EMBL" id="JAEFBK010000011">
    <property type="protein sequence ID" value="KAG7550123.1"/>
    <property type="molecule type" value="Genomic_DNA"/>
</dbReference>
<name>A0A8T1YVG1_9BRAS</name>
<reference evidence="1 2" key="1">
    <citation type="submission" date="2020-12" db="EMBL/GenBank/DDBJ databases">
        <title>Concerted genomic and epigenomic changes stabilize Arabidopsis allopolyploids.</title>
        <authorList>
            <person name="Chen Z."/>
        </authorList>
    </citation>
    <scope>NUCLEOTIDE SEQUENCE [LARGE SCALE GENOMIC DNA]</scope>
    <source>
        <strain evidence="1">Allo738</strain>
        <tissue evidence="1">Leaf</tissue>
    </source>
</reference>
<comment type="caution">
    <text evidence="1">The sequence shown here is derived from an EMBL/GenBank/DDBJ whole genome shotgun (WGS) entry which is preliminary data.</text>
</comment>
<evidence type="ECO:0000313" key="2">
    <source>
        <dbReference type="Proteomes" id="UP000694240"/>
    </source>
</evidence>
<dbReference type="AlphaFoldDB" id="A0A8T1YVG1"/>
<proteinExistence type="predicted"/>
<gene>
    <name evidence="1" type="ORF">ISN45_Aa06g009390</name>
</gene>